<dbReference type="AlphaFoldDB" id="A0A4U0YUX9"/>
<protein>
    <submittedName>
        <fullName evidence="2">IS66 family insertion sequence element accessory protein TnpB</fullName>
    </submittedName>
</protein>
<dbReference type="EMBL" id="SWAU01000659">
    <property type="protein sequence ID" value="TKA93814.1"/>
    <property type="molecule type" value="Genomic_DNA"/>
</dbReference>
<reference evidence="2 3" key="1">
    <citation type="submission" date="2019-04" db="EMBL/GenBank/DDBJ databases">
        <title>Crypto-aerobic microbial life in anoxic (sulfidic) marine sediments.</title>
        <authorList>
            <person name="Bhattacharya S."/>
            <person name="Roy C."/>
            <person name="Mondal N."/>
            <person name="Sarkar J."/>
            <person name="Mandal S."/>
            <person name="Rameez M.J."/>
            <person name="Ghosh W."/>
        </authorList>
    </citation>
    <scope>NUCLEOTIDE SEQUENCE [LARGE SCALE GENOMIC DNA]</scope>
    <source>
        <strain evidence="2 3">SBBC</strain>
    </source>
</reference>
<dbReference type="EMBL" id="SWAU01000727">
    <property type="protein sequence ID" value="TKA93777.1"/>
    <property type="molecule type" value="Genomic_DNA"/>
</dbReference>
<sequence length="38" mass="4422">MGEGYIGSFRVLDEPMGRRMWSNEEKLRIVMESYVPGT</sequence>
<evidence type="ECO:0000313" key="2">
    <source>
        <dbReference type="EMBL" id="TKA93814.1"/>
    </source>
</evidence>
<dbReference type="Proteomes" id="UP000306340">
    <property type="component" value="Unassembled WGS sequence"/>
</dbReference>
<evidence type="ECO:0000313" key="1">
    <source>
        <dbReference type="EMBL" id="TKA93777.1"/>
    </source>
</evidence>
<feature type="non-terminal residue" evidence="2">
    <location>
        <position position="38"/>
    </location>
</feature>
<proteinExistence type="predicted"/>
<organism evidence="2 3">
    <name type="scientific">Cereibacter changlensis</name>
    <dbReference type="NCBI Taxonomy" id="402884"/>
    <lineage>
        <taxon>Bacteria</taxon>
        <taxon>Pseudomonadati</taxon>
        <taxon>Pseudomonadota</taxon>
        <taxon>Alphaproteobacteria</taxon>
        <taxon>Rhodobacterales</taxon>
        <taxon>Paracoccaceae</taxon>
        <taxon>Cereibacter</taxon>
    </lineage>
</organism>
<comment type="caution">
    <text evidence="2">The sequence shown here is derived from an EMBL/GenBank/DDBJ whole genome shotgun (WGS) entry which is preliminary data.</text>
</comment>
<name>A0A4U0YUX9_9RHOB</name>
<evidence type="ECO:0000313" key="3">
    <source>
        <dbReference type="Proteomes" id="UP000306340"/>
    </source>
</evidence>
<accession>A0A4U0YUX9</accession>
<gene>
    <name evidence="2" type="ORF">FAZ78_25850</name>
    <name evidence="1" type="ORF">FAZ78_26085</name>
</gene>